<dbReference type="Gene3D" id="2.130.10.130">
    <property type="entry name" value="Integrin alpha, N-terminal"/>
    <property type="match status" value="1"/>
</dbReference>
<keyword evidence="2" id="KW-0472">Membrane</keyword>
<dbReference type="InterPro" id="IPR013517">
    <property type="entry name" value="FG-GAP"/>
</dbReference>
<dbReference type="SUPFAM" id="SSF69318">
    <property type="entry name" value="Integrin alpha N-terminal domain"/>
    <property type="match status" value="1"/>
</dbReference>
<evidence type="ECO:0000256" key="1">
    <source>
        <dbReference type="ARBA" id="ARBA00022729"/>
    </source>
</evidence>
<name>A0A328UGI8_9FIRM</name>
<dbReference type="Proteomes" id="UP000249377">
    <property type="component" value="Unassembled WGS sequence"/>
</dbReference>
<keyword evidence="2" id="KW-0812">Transmembrane</keyword>
<dbReference type="EMBL" id="QLYR01000001">
    <property type="protein sequence ID" value="RAQ30648.1"/>
    <property type="molecule type" value="Genomic_DNA"/>
</dbReference>
<sequence length="492" mass="54027">MAACRDSSEGGGELRKNKSVQKGFAAVKRRLFPLAATVLLAACLSGCSWFGMDAENLMQPPKPTGEREAIYQLLEAEAASGFTLKYPVNGDYRSAIIMNQNGEEAGEAIAFFQPSGENVSGISVIFMKKTDGVWSNVGTFNNPATQIDKVEFGDVNADGKSEIIIGWGNTDAGSSRLYVYSFEGRKVTELNMDQSYAQMAVMDFDGDGYDEIFTAGLKVGEQPAVARLFRLRSGAIEIMGECALDQEVTRYVNAAGGLVDESQVGIVLDGRKSVNSMVTEILYWDQRTQALASPFLTRKEDGSGTVTYTARDLEVLSKDVNGDKMIEFPIVSRLPGYTSQNAAEVGNIIEWQRYDTATLMPERVMSTVNNSNDGYWFLIPDMWRGNITTVLDAEQRALTFYQWLPQETAEDENGVVTLGKRGDPLLEIRVFTAKQWDAQKGGGYFELLDNDNQVYAARLLESGSMVTDGGVELPLSMTEEDVKNSFGLLSQD</sequence>
<dbReference type="Pfam" id="PF13517">
    <property type="entry name" value="FG-GAP_3"/>
    <property type="match status" value="1"/>
</dbReference>
<keyword evidence="1" id="KW-0732">Signal</keyword>
<comment type="caution">
    <text evidence="3">The sequence shown here is derived from an EMBL/GenBank/DDBJ whole genome shotgun (WGS) entry which is preliminary data.</text>
</comment>
<evidence type="ECO:0000313" key="3">
    <source>
        <dbReference type="EMBL" id="RAQ30648.1"/>
    </source>
</evidence>
<keyword evidence="4" id="KW-1185">Reference proteome</keyword>
<evidence type="ECO:0000256" key="2">
    <source>
        <dbReference type="SAM" id="Phobius"/>
    </source>
</evidence>
<feature type="transmembrane region" description="Helical" evidence="2">
    <location>
        <begin position="31"/>
        <end position="52"/>
    </location>
</feature>
<keyword evidence="2" id="KW-1133">Transmembrane helix</keyword>
<proteinExistence type="predicted"/>
<organism evidence="3 4">
    <name type="scientific">Hydrogeniiclostridium mannosilyticum</name>
    <dbReference type="NCBI Taxonomy" id="2764322"/>
    <lineage>
        <taxon>Bacteria</taxon>
        <taxon>Bacillati</taxon>
        <taxon>Bacillota</taxon>
        <taxon>Clostridia</taxon>
        <taxon>Eubacteriales</taxon>
        <taxon>Acutalibacteraceae</taxon>
        <taxon>Hydrogeniiclostridium</taxon>
    </lineage>
</organism>
<dbReference type="AlphaFoldDB" id="A0A328UGI8"/>
<evidence type="ECO:0000313" key="4">
    <source>
        <dbReference type="Proteomes" id="UP000249377"/>
    </source>
</evidence>
<gene>
    <name evidence="3" type="ORF">DPQ25_03950</name>
</gene>
<reference evidence="3 4" key="1">
    <citation type="submission" date="2018-06" db="EMBL/GenBank/DDBJ databases">
        <title>Noncontiguous genome sequence of Ruminococcaceae bacterium ASD2818.</title>
        <authorList>
            <person name="Chaplin A.V."/>
            <person name="Sokolova S.R."/>
            <person name="Kochetkova T.O."/>
            <person name="Goltsov A.Y."/>
            <person name="Trofimov D.Y."/>
            <person name="Efimov B.A."/>
        </authorList>
    </citation>
    <scope>NUCLEOTIDE SEQUENCE [LARGE SCALE GENOMIC DNA]</scope>
    <source>
        <strain evidence="3 4">ASD2818</strain>
    </source>
</reference>
<dbReference type="InterPro" id="IPR028994">
    <property type="entry name" value="Integrin_alpha_N"/>
</dbReference>
<protein>
    <submittedName>
        <fullName evidence="3">VCBS repeat-containing protein</fullName>
    </submittedName>
</protein>
<accession>A0A328UGI8</accession>